<name>A0A1I7WWC9_HETBA</name>
<protein>
    <submittedName>
        <fullName evidence="3">Transcriptional regulator</fullName>
    </submittedName>
</protein>
<keyword evidence="1" id="KW-0812">Transmembrane</keyword>
<dbReference type="Proteomes" id="UP000095283">
    <property type="component" value="Unplaced"/>
</dbReference>
<dbReference type="AlphaFoldDB" id="A0A1I7WWC9"/>
<keyword evidence="1" id="KW-0472">Membrane</keyword>
<reference evidence="3" key="1">
    <citation type="submission" date="2016-11" db="UniProtKB">
        <authorList>
            <consortium name="WormBaseParasite"/>
        </authorList>
    </citation>
    <scope>IDENTIFICATION</scope>
</reference>
<evidence type="ECO:0000256" key="1">
    <source>
        <dbReference type="SAM" id="Phobius"/>
    </source>
</evidence>
<sequence length="36" mass="3996">MLLKHANNFVLYAVKVVSHVLKLVILMSLGVDETTV</sequence>
<proteinExistence type="predicted"/>
<keyword evidence="1" id="KW-1133">Transmembrane helix</keyword>
<keyword evidence="2" id="KW-1185">Reference proteome</keyword>
<dbReference type="WBParaSite" id="Hba_09455">
    <property type="protein sequence ID" value="Hba_09455"/>
    <property type="gene ID" value="Hba_09455"/>
</dbReference>
<evidence type="ECO:0000313" key="3">
    <source>
        <dbReference type="WBParaSite" id="Hba_09455"/>
    </source>
</evidence>
<accession>A0A1I7WWC9</accession>
<feature type="transmembrane region" description="Helical" evidence="1">
    <location>
        <begin position="9"/>
        <end position="31"/>
    </location>
</feature>
<evidence type="ECO:0000313" key="2">
    <source>
        <dbReference type="Proteomes" id="UP000095283"/>
    </source>
</evidence>
<organism evidence="2 3">
    <name type="scientific">Heterorhabditis bacteriophora</name>
    <name type="common">Entomopathogenic nematode worm</name>
    <dbReference type="NCBI Taxonomy" id="37862"/>
    <lineage>
        <taxon>Eukaryota</taxon>
        <taxon>Metazoa</taxon>
        <taxon>Ecdysozoa</taxon>
        <taxon>Nematoda</taxon>
        <taxon>Chromadorea</taxon>
        <taxon>Rhabditida</taxon>
        <taxon>Rhabditina</taxon>
        <taxon>Rhabditomorpha</taxon>
        <taxon>Strongyloidea</taxon>
        <taxon>Heterorhabditidae</taxon>
        <taxon>Heterorhabditis</taxon>
    </lineage>
</organism>